<dbReference type="RefSeq" id="WP_344379297.1">
    <property type="nucleotide sequence ID" value="NZ_JBHSIZ010000018.1"/>
</dbReference>
<evidence type="ECO:0000259" key="1">
    <source>
        <dbReference type="Pfam" id="PF13592"/>
    </source>
</evidence>
<sequence>MEDQVWTAARVATLIGRKFHVSCNLSGATRLMRWLGFTPPIPARRLAERDGQTVVVWR</sequence>
<gene>
    <name evidence="2" type="ORF">ACFPFX_18940</name>
</gene>
<proteinExistence type="predicted"/>
<organism evidence="2 3">
    <name type="scientific">Streptomyces mauvecolor</name>
    <dbReference type="NCBI Taxonomy" id="58345"/>
    <lineage>
        <taxon>Bacteria</taxon>
        <taxon>Bacillati</taxon>
        <taxon>Actinomycetota</taxon>
        <taxon>Actinomycetes</taxon>
        <taxon>Kitasatosporales</taxon>
        <taxon>Streptomycetaceae</taxon>
        <taxon>Streptomyces</taxon>
    </lineage>
</organism>
<evidence type="ECO:0000313" key="3">
    <source>
        <dbReference type="Proteomes" id="UP001595834"/>
    </source>
</evidence>
<dbReference type="EMBL" id="JBHSIZ010000018">
    <property type="protein sequence ID" value="MFC4958364.1"/>
    <property type="molecule type" value="Genomic_DNA"/>
</dbReference>
<protein>
    <submittedName>
        <fullName evidence="2">Winged helix-turn-helix domain-containing protein</fullName>
    </submittedName>
</protein>
<keyword evidence="3" id="KW-1185">Reference proteome</keyword>
<dbReference type="Pfam" id="PF13592">
    <property type="entry name" value="HTH_33"/>
    <property type="match status" value="1"/>
</dbReference>
<dbReference type="Proteomes" id="UP001595834">
    <property type="component" value="Unassembled WGS sequence"/>
</dbReference>
<accession>A0ABV9UMN1</accession>
<feature type="domain" description="Winged helix-turn helix" evidence="1">
    <location>
        <begin position="2"/>
        <end position="58"/>
    </location>
</feature>
<reference evidence="3" key="1">
    <citation type="journal article" date="2019" name="Int. J. Syst. Evol. Microbiol.">
        <title>The Global Catalogue of Microorganisms (GCM) 10K type strain sequencing project: providing services to taxonomists for standard genome sequencing and annotation.</title>
        <authorList>
            <consortium name="The Broad Institute Genomics Platform"/>
            <consortium name="The Broad Institute Genome Sequencing Center for Infectious Disease"/>
            <person name="Wu L."/>
            <person name="Ma J."/>
        </authorList>
    </citation>
    <scope>NUCLEOTIDE SEQUENCE [LARGE SCALE GENOMIC DNA]</scope>
    <source>
        <strain evidence="3">CCM 7224</strain>
    </source>
</reference>
<name>A0ABV9UMN1_9ACTN</name>
<evidence type="ECO:0000313" key="2">
    <source>
        <dbReference type="EMBL" id="MFC4958364.1"/>
    </source>
</evidence>
<comment type="caution">
    <text evidence="2">The sequence shown here is derived from an EMBL/GenBank/DDBJ whole genome shotgun (WGS) entry which is preliminary data.</text>
</comment>
<dbReference type="InterPro" id="IPR025959">
    <property type="entry name" value="Winged_HTH_dom"/>
</dbReference>